<dbReference type="GO" id="GO:0005874">
    <property type="term" value="C:microtubule"/>
    <property type="evidence" value="ECO:0007669"/>
    <property type="project" value="UniProtKB-KW"/>
</dbReference>
<comment type="subcellular location">
    <subcellularLocation>
        <location evidence="1">Cytoplasm</location>
        <location evidence="1">Cytoskeleton</location>
    </subcellularLocation>
</comment>
<dbReference type="PROSITE" id="PS50245">
    <property type="entry name" value="CAP_GLY_2"/>
    <property type="match status" value="1"/>
</dbReference>
<sequence length="843" mass="96639">MSTNHESKTPTGSTQSSTTRDSIYSRHDKSLNRQQQQQIKRFSSYVSLCHSMQPLDQNKLVKTSSSLVKRFSQQSESELKPALKKHTLPTTMEHQLYDIGQKVSVVKLNVVGTVRYIGNLAFSEKKNDVWVGIELDIEGSGKNDGCIQGTRYFTCAPYTGLFVLSTKVVAYNPDRSKSSLKRKSMIMSSTSLLKRPLLNPSKSARIATAQPIHQKPLSTRSSPSETDKTQEGDSNQKQTLSYPSTKSTRQPLLKKSASLSTRTSSDDNSRYYHRNSKQSIQRSHSEARMDTVDELKRVQVLLQQSREEKRLLLEKMDGKEEAWTRLLTAKESYALRVQEKEDEIVRLNNALQQAQQATEELAKANHGRDAIVSRLNMSEEIQKQHIRAIERLEGRLVLMQQQHTETLEQRESTIRDQAATIDQLYKQIGECDQATLAIERECADLRQAHISTMQAYDETLDQLKKEHAITSATKDVHIHKLQRAVNDFHQIYPVSPITVIADADDERASPQKRLEDQLELATTELDHKRELVRLMAVEIDQLKDEIKRLHRLSATSNAEFYALRTQLETEIEDKRRVMDEANAAIQQQEKTEEENQDLRLSLTKTQLDLADALKNLTVSHQNKPKREFHYLLDKNRALKAECEAWAEEKIKLEHECRQLEDQMTVRQVVCASDHACQRNVEILRLQLAREVKCHNDLKSHQQIQVDKLKQEIQQLESLIESKVLQETELENLLEDKLRISFLETKLRQEEKDVKKLTVMPLSPASPSTFRRSFSLMPTESTDSVDQDVYCEICEEYGHEVMACTALNMSSKQEDTSSLSCYCVNCDVFGEHPTEACPNHDETF</sequence>
<feature type="coiled-coil region" evidence="7">
    <location>
        <begin position="635"/>
        <end position="662"/>
    </location>
</feature>
<evidence type="ECO:0000256" key="6">
    <source>
        <dbReference type="ARBA" id="ARBA00023212"/>
    </source>
</evidence>
<feature type="compositionally biased region" description="Polar residues" evidence="8">
    <location>
        <begin position="9"/>
        <end position="22"/>
    </location>
</feature>
<evidence type="ECO:0000256" key="7">
    <source>
        <dbReference type="SAM" id="Coils"/>
    </source>
</evidence>
<dbReference type="STRING" id="4846.A0A367KPV5"/>
<evidence type="ECO:0000256" key="3">
    <source>
        <dbReference type="ARBA" id="ARBA00022701"/>
    </source>
</evidence>
<keyword evidence="3" id="KW-0493">Microtubule</keyword>
<gene>
    <name evidence="10" type="ORF">CU098_011467</name>
</gene>
<feature type="region of interest" description="Disordered" evidence="8">
    <location>
        <begin position="206"/>
        <end position="288"/>
    </location>
</feature>
<evidence type="ECO:0000313" key="11">
    <source>
        <dbReference type="Proteomes" id="UP000253551"/>
    </source>
</evidence>
<dbReference type="Pfam" id="PF01302">
    <property type="entry name" value="CAP_GLY"/>
    <property type="match status" value="1"/>
</dbReference>
<dbReference type="InterPro" id="IPR036859">
    <property type="entry name" value="CAP-Gly_dom_sf"/>
</dbReference>
<protein>
    <recommendedName>
        <fullName evidence="9">CAP-Gly domain-containing protein</fullName>
    </recommendedName>
</protein>
<feature type="coiled-coil region" evidence="7">
    <location>
        <begin position="295"/>
        <end position="409"/>
    </location>
</feature>
<dbReference type="Gene3D" id="2.30.30.190">
    <property type="entry name" value="CAP Gly-rich-like domain"/>
    <property type="match status" value="1"/>
</dbReference>
<evidence type="ECO:0000313" key="10">
    <source>
        <dbReference type="EMBL" id="RCI04219.1"/>
    </source>
</evidence>
<comment type="caution">
    <text evidence="10">The sequence shown here is derived from an EMBL/GenBank/DDBJ whole genome shotgun (WGS) entry which is preliminary data.</text>
</comment>
<dbReference type="EMBL" id="PJQM01000749">
    <property type="protein sequence ID" value="RCI04219.1"/>
    <property type="molecule type" value="Genomic_DNA"/>
</dbReference>
<keyword evidence="6" id="KW-0206">Cytoskeleton</keyword>
<name>A0A367KPV5_RHIST</name>
<evidence type="ECO:0000256" key="4">
    <source>
        <dbReference type="ARBA" id="ARBA00022737"/>
    </source>
</evidence>
<dbReference type="SMART" id="SM01052">
    <property type="entry name" value="CAP_GLY"/>
    <property type="match status" value="1"/>
</dbReference>
<dbReference type="InterPro" id="IPR032108">
    <property type="entry name" value="CLIP1_ZNF"/>
</dbReference>
<feature type="region of interest" description="Disordered" evidence="8">
    <location>
        <begin position="1"/>
        <end position="35"/>
    </location>
</feature>
<dbReference type="InterPro" id="IPR000938">
    <property type="entry name" value="CAP-Gly_domain"/>
</dbReference>
<evidence type="ECO:0000256" key="8">
    <source>
        <dbReference type="SAM" id="MobiDB-lite"/>
    </source>
</evidence>
<keyword evidence="2" id="KW-0963">Cytoplasm</keyword>
<accession>A0A367KPV5</accession>
<evidence type="ECO:0000256" key="2">
    <source>
        <dbReference type="ARBA" id="ARBA00022490"/>
    </source>
</evidence>
<feature type="coiled-coil region" evidence="7">
    <location>
        <begin position="511"/>
        <end position="601"/>
    </location>
</feature>
<reference evidence="10 11" key="1">
    <citation type="journal article" date="2018" name="G3 (Bethesda)">
        <title>Phylogenetic and Phylogenomic Definition of Rhizopus Species.</title>
        <authorList>
            <person name="Gryganskyi A.P."/>
            <person name="Golan J."/>
            <person name="Dolatabadi S."/>
            <person name="Mondo S."/>
            <person name="Robb S."/>
            <person name="Idnurm A."/>
            <person name="Muszewska A."/>
            <person name="Steczkiewicz K."/>
            <person name="Masonjones S."/>
            <person name="Liao H.L."/>
            <person name="Gajdeczka M.T."/>
            <person name="Anike F."/>
            <person name="Vuek A."/>
            <person name="Anishchenko I.M."/>
            <person name="Voigt K."/>
            <person name="de Hoog G.S."/>
            <person name="Smith M.E."/>
            <person name="Heitman J."/>
            <person name="Vilgalys R."/>
            <person name="Stajich J.E."/>
        </authorList>
    </citation>
    <scope>NUCLEOTIDE SEQUENCE [LARGE SCALE GENOMIC DNA]</scope>
    <source>
        <strain evidence="10 11">LSU 92-RS-03</strain>
    </source>
</reference>
<dbReference type="Proteomes" id="UP000253551">
    <property type="component" value="Unassembled WGS sequence"/>
</dbReference>
<dbReference type="OrthoDB" id="2130750at2759"/>
<feature type="compositionally biased region" description="Polar residues" evidence="8">
    <location>
        <begin position="232"/>
        <end position="250"/>
    </location>
</feature>
<evidence type="ECO:0000259" key="9">
    <source>
        <dbReference type="PROSITE" id="PS50245"/>
    </source>
</evidence>
<keyword evidence="11" id="KW-1185">Reference proteome</keyword>
<feature type="domain" description="CAP-Gly" evidence="9">
    <location>
        <begin position="121"/>
        <end position="164"/>
    </location>
</feature>
<dbReference type="Pfam" id="PF16641">
    <property type="entry name" value="CLIP1_ZNF"/>
    <property type="match status" value="2"/>
</dbReference>
<feature type="coiled-coil region" evidence="7">
    <location>
        <begin position="698"/>
        <end position="759"/>
    </location>
</feature>
<dbReference type="AlphaFoldDB" id="A0A367KPV5"/>
<evidence type="ECO:0000256" key="5">
    <source>
        <dbReference type="ARBA" id="ARBA00023054"/>
    </source>
</evidence>
<dbReference type="PANTHER" id="PTHR18916">
    <property type="entry name" value="DYNACTIN 1-RELATED MICROTUBULE-BINDING"/>
    <property type="match status" value="1"/>
</dbReference>
<dbReference type="PROSITE" id="PS00845">
    <property type="entry name" value="CAP_GLY_1"/>
    <property type="match status" value="1"/>
</dbReference>
<dbReference type="SUPFAM" id="SSF74924">
    <property type="entry name" value="Cap-Gly domain"/>
    <property type="match status" value="1"/>
</dbReference>
<organism evidence="10 11">
    <name type="scientific">Rhizopus stolonifer</name>
    <name type="common">Rhizopus nigricans</name>
    <dbReference type="NCBI Taxonomy" id="4846"/>
    <lineage>
        <taxon>Eukaryota</taxon>
        <taxon>Fungi</taxon>
        <taxon>Fungi incertae sedis</taxon>
        <taxon>Mucoromycota</taxon>
        <taxon>Mucoromycotina</taxon>
        <taxon>Mucoromycetes</taxon>
        <taxon>Mucorales</taxon>
        <taxon>Mucorineae</taxon>
        <taxon>Rhizopodaceae</taxon>
        <taxon>Rhizopus</taxon>
    </lineage>
</organism>
<keyword evidence="5 7" id="KW-0175">Coiled coil</keyword>
<evidence type="ECO:0000256" key="1">
    <source>
        <dbReference type="ARBA" id="ARBA00004245"/>
    </source>
</evidence>
<keyword evidence="4" id="KW-0677">Repeat</keyword>
<proteinExistence type="predicted"/>